<dbReference type="OrthoDB" id="3245799at2"/>
<reference evidence="1 2" key="1">
    <citation type="submission" date="2019-03" db="EMBL/GenBank/DDBJ databases">
        <title>Genomic Encyclopedia of Type Strains, Phase IV (KMG-IV): sequencing the most valuable type-strain genomes for metagenomic binning, comparative biology and taxonomic classification.</title>
        <authorList>
            <person name="Goeker M."/>
        </authorList>
    </citation>
    <scope>NUCLEOTIDE SEQUENCE [LARGE SCALE GENOMIC DNA]</scope>
    <source>
        <strain evidence="1 2">DSM 46770</strain>
    </source>
</reference>
<sequence>METTAPTVPGNPPAWSAALPERERTVLEKAGKTLTAQTRAVLSAVAEEKNDRLPGLVAALSEQERRACGRVLKAWLAPMHETSEDYRVRTSEVWQAAERRKEALKVAGAGCATGAADAARWITHRSLSEQCDTSTLLEVLLDRPAEWLADVAHRVVARSGREDWPWGRFPLVEHLILRSGAAVPTDGRFVMAWMRNSMWYDSGFAWTDVLDGKAVLRREGRKWDSFDERLRDDPFLDDLVPLLFEADGAGHLMQRSDRWIPALVGLAGDGRLDRGMLVDGALGRLLRPGRPNELRGFRELLDALAPTEDEYAAHTVTLLRILPDAPSPEAGYAQKILVGLDEAGRLSDEHLADASASVLFRPEKVLVRAQLSWLDRAARRDRSRAGVVVPAAAVAFGHPDPALQERALALVERHLKHAGDAVRADLAAAVEALSPALRPRAAELLGVPDSVPGPEAAAVLPAVPEARPVAPPVTDPAEAAIELNAALAAVRDRWVGYSRDYRVLIDVPVFERVLDGLVRCARADRDALLAELRAVARDHPWREVGDGDDDWDMAGIRCVVAEALGESEGPKTWETRRAAGGYYGTAPLNAVLRERLREVAGMVVGGDGPPFLLAVPTLSDGRIDPAVLVDRIVGYERLGVVPGGVDLSQALLRVDTGAATEGVLADARRLSSEAGAGLAAWLEAGGLPEPKADRANTADCSCGDRHASHLLFAWEQVAAPCALHPVFDDVLDGNRYPQHSLVPYRNNDHWPAALPLDRELVALHLQKPFPEGRAPLLPALAAAHGAAGPVLHMGAANGLGTDHADVRAQAVDAVLVLAARGDLDTELLAGELAGAARRGLDTEGLAESLRALVHSGLHAVVWALLSAALPVLADDVPAELRIVRDMDWTLEKRVTRARGLTGVLEVAAECARLCGAGGEMPQVSALAARKGANRLVKAARTLRTVLAGS</sequence>
<name>A0A4R6V2Q0_9ACTN</name>
<evidence type="ECO:0000313" key="1">
    <source>
        <dbReference type="EMBL" id="TDQ54454.1"/>
    </source>
</evidence>
<comment type="caution">
    <text evidence="1">The sequence shown here is derived from an EMBL/GenBank/DDBJ whole genome shotgun (WGS) entry which is preliminary data.</text>
</comment>
<dbReference type="AlphaFoldDB" id="A0A4R6V2Q0"/>
<evidence type="ECO:0008006" key="3">
    <source>
        <dbReference type="Google" id="ProtNLM"/>
    </source>
</evidence>
<dbReference type="Proteomes" id="UP000295281">
    <property type="component" value="Unassembled WGS sequence"/>
</dbReference>
<gene>
    <name evidence="1" type="ORF">EV190_102288</name>
</gene>
<protein>
    <recommendedName>
        <fullName evidence="3">HEAT repeat protein</fullName>
    </recommendedName>
</protein>
<accession>A0A4R6V2Q0</accession>
<keyword evidence="2" id="KW-1185">Reference proteome</keyword>
<evidence type="ECO:0000313" key="2">
    <source>
        <dbReference type="Proteomes" id="UP000295281"/>
    </source>
</evidence>
<proteinExistence type="predicted"/>
<organism evidence="1 2">
    <name type="scientific">Actinorugispora endophytica</name>
    <dbReference type="NCBI Taxonomy" id="1605990"/>
    <lineage>
        <taxon>Bacteria</taxon>
        <taxon>Bacillati</taxon>
        <taxon>Actinomycetota</taxon>
        <taxon>Actinomycetes</taxon>
        <taxon>Streptosporangiales</taxon>
        <taxon>Nocardiopsidaceae</taxon>
        <taxon>Actinorugispora</taxon>
    </lineage>
</organism>
<dbReference type="RefSeq" id="WP_133740417.1">
    <property type="nucleotide sequence ID" value="NZ_SNYN01000002.1"/>
</dbReference>
<dbReference type="EMBL" id="SNYN01000002">
    <property type="protein sequence ID" value="TDQ54454.1"/>
    <property type="molecule type" value="Genomic_DNA"/>
</dbReference>